<organism evidence="2 3">
    <name type="scientific">Virgisporangium ochraceum</name>
    <dbReference type="NCBI Taxonomy" id="65505"/>
    <lineage>
        <taxon>Bacteria</taxon>
        <taxon>Bacillati</taxon>
        <taxon>Actinomycetota</taxon>
        <taxon>Actinomycetes</taxon>
        <taxon>Micromonosporales</taxon>
        <taxon>Micromonosporaceae</taxon>
        <taxon>Virgisporangium</taxon>
    </lineage>
</organism>
<evidence type="ECO:0000256" key="1">
    <source>
        <dbReference type="SAM" id="Phobius"/>
    </source>
</evidence>
<evidence type="ECO:0000313" key="3">
    <source>
        <dbReference type="Proteomes" id="UP000635606"/>
    </source>
</evidence>
<reference evidence="2" key="1">
    <citation type="submission" date="2021-01" db="EMBL/GenBank/DDBJ databases">
        <title>Whole genome shotgun sequence of Virgisporangium ochraceum NBRC 16418.</title>
        <authorList>
            <person name="Komaki H."/>
            <person name="Tamura T."/>
        </authorList>
    </citation>
    <scope>NUCLEOTIDE SEQUENCE</scope>
    <source>
        <strain evidence="2">NBRC 16418</strain>
    </source>
</reference>
<feature type="transmembrane region" description="Helical" evidence="1">
    <location>
        <begin position="56"/>
        <end position="78"/>
    </location>
</feature>
<proteinExistence type="predicted"/>
<keyword evidence="1" id="KW-1133">Transmembrane helix</keyword>
<comment type="caution">
    <text evidence="2">The sequence shown here is derived from an EMBL/GenBank/DDBJ whole genome shotgun (WGS) entry which is preliminary data.</text>
</comment>
<name>A0A8J3ZW01_9ACTN</name>
<feature type="transmembrane region" description="Helical" evidence="1">
    <location>
        <begin position="98"/>
        <end position="123"/>
    </location>
</feature>
<keyword evidence="1" id="KW-0812">Transmembrane</keyword>
<keyword evidence="3" id="KW-1185">Reference proteome</keyword>
<gene>
    <name evidence="2" type="ORF">Voc01_040750</name>
</gene>
<sequence length="147" mass="15554">MPPEIRAALLLWLTALVVLEAGLGLVAGRDGIRFVALALATVLTIRMAAGRNWARHTLTIVFGLGTTPWLAVGAWWWLTGDAAASPTIARLIGAEPGGLTSLLVAASVLAHVAAVVAALVYMYRPAANAYFRREAPTLTRHAPVEVH</sequence>
<dbReference type="RefSeq" id="WP_203929084.1">
    <property type="nucleotide sequence ID" value="NZ_BOPH01000054.1"/>
</dbReference>
<dbReference type="Proteomes" id="UP000635606">
    <property type="component" value="Unassembled WGS sequence"/>
</dbReference>
<evidence type="ECO:0000313" key="2">
    <source>
        <dbReference type="EMBL" id="GIJ69158.1"/>
    </source>
</evidence>
<accession>A0A8J3ZW01</accession>
<dbReference type="AlphaFoldDB" id="A0A8J3ZW01"/>
<feature type="transmembrane region" description="Helical" evidence="1">
    <location>
        <begin position="31"/>
        <end position="49"/>
    </location>
</feature>
<protein>
    <submittedName>
        <fullName evidence="2">Uncharacterized protein</fullName>
    </submittedName>
</protein>
<keyword evidence="1" id="KW-0472">Membrane</keyword>
<dbReference type="EMBL" id="BOPH01000054">
    <property type="protein sequence ID" value="GIJ69158.1"/>
    <property type="molecule type" value="Genomic_DNA"/>
</dbReference>